<dbReference type="Pfam" id="PF04193">
    <property type="entry name" value="PQ-loop"/>
    <property type="match status" value="2"/>
</dbReference>
<evidence type="ECO:0000256" key="2">
    <source>
        <dbReference type="ARBA" id="ARBA00022692"/>
    </source>
</evidence>
<evidence type="ECO:0000313" key="9">
    <source>
        <dbReference type="Proteomes" id="UP000681131"/>
    </source>
</evidence>
<feature type="transmembrane region" description="Helical" evidence="5">
    <location>
        <begin position="61"/>
        <end position="78"/>
    </location>
</feature>
<evidence type="ECO:0000256" key="5">
    <source>
        <dbReference type="SAM" id="Phobius"/>
    </source>
</evidence>
<comment type="subcellular location">
    <subcellularLocation>
        <location evidence="1">Membrane</location>
        <topology evidence="1">Multi-pass membrane protein</topology>
    </subcellularLocation>
</comment>
<dbReference type="RefSeq" id="WP_112870285.1">
    <property type="nucleotide sequence ID" value="NZ_CP021781.1"/>
</dbReference>
<evidence type="ECO:0008006" key="10">
    <source>
        <dbReference type="Google" id="ProtNLM"/>
    </source>
</evidence>
<reference evidence="6 8" key="1">
    <citation type="submission" date="2017-06" db="EMBL/GenBank/DDBJ databases">
        <title>Complete genome of Francisella adeliensis.</title>
        <authorList>
            <person name="Vallesi A."/>
            <person name="Sjodin A."/>
        </authorList>
    </citation>
    <scope>NUCLEOTIDE SEQUENCE [LARGE SCALE GENOMIC DNA]</scope>
    <source>
        <strain evidence="6 8">FDC440</strain>
    </source>
</reference>
<feature type="transmembrane region" description="Helical" evidence="5">
    <location>
        <begin position="148"/>
        <end position="170"/>
    </location>
</feature>
<feature type="transmembrane region" description="Helical" evidence="5">
    <location>
        <begin position="176"/>
        <end position="197"/>
    </location>
</feature>
<evidence type="ECO:0000313" key="8">
    <source>
        <dbReference type="Proteomes" id="UP000251120"/>
    </source>
</evidence>
<proteinExistence type="predicted"/>
<feature type="transmembrane region" description="Helical" evidence="5">
    <location>
        <begin position="34"/>
        <end position="55"/>
    </location>
</feature>
<protein>
    <recommendedName>
        <fullName evidence="10">PQ-loop repeat-containing protein</fullName>
    </recommendedName>
</protein>
<gene>
    <name evidence="6" type="ORF">CDH04_06665</name>
    <name evidence="7" type="ORF">FZC43_06665</name>
</gene>
<reference evidence="7 9" key="2">
    <citation type="submission" date="2019-08" db="EMBL/GenBank/DDBJ databases">
        <title>Complete genome sequences of Francisella adeliensis (FSC1325 and FSC1326).</title>
        <authorList>
            <person name="Ohrman C."/>
            <person name="Uneklint I."/>
            <person name="Vallesi A."/>
            <person name="Karlsson L."/>
            <person name="Sjodin A."/>
        </authorList>
    </citation>
    <scope>NUCLEOTIDE SEQUENCE [LARGE SCALE GENOMIC DNA]</scope>
    <source>
        <strain evidence="7 9">FSC1325</strain>
    </source>
</reference>
<dbReference type="EMBL" id="CP043424">
    <property type="protein sequence ID" value="QIW12350.1"/>
    <property type="molecule type" value="Genomic_DNA"/>
</dbReference>
<evidence type="ECO:0000313" key="7">
    <source>
        <dbReference type="EMBL" id="QIW12350.1"/>
    </source>
</evidence>
<dbReference type="EMBL" id="CP021781">
    <property type="protein sequence ID" value="AXA34108.1"/>
    <property type="molecule type" value="Genomic_DNA"/>
</dbReference>
<dbReference type="Proteomes" id="UP000251120">
    <property type="component" value="Chromosome"/>
</dbReference>
<dbReference type="Gene3D" id="1.20.1280.290">
    <property type="match status" value="1"/>
</dbReference>
<dbReference type="GO" id="GO:0016020">
    <property type="term" value="C:membrane"/>
    <property type="evidence" value="ECO:0007669"/>
    <property type="project" value="UniProtKB-SubCell"/>
</dbReference>
<dbReference type="OrthoDB" id="5605327at2"/>
<dbReference type="KEGG" id="fad:CDH04_06665"/>
<name>A0A2Z4XZN5_9GAMM</name>
<feature type="transmembrane region" description="Helical" evidence="5">
    <location>
        <begin position="90"/>
        <end position="109"/>
    </location>
</feature>
<sequence>MQQYGETLLQVSLFIYAIQFLPQIIHNLINKNSLVNISILTQFGMLFIVLCDLVQEFHNDAHWSFILIPLIYCTCLTIQQLQISLNNRNLNPVINLMYAMLLSIAFLAIRSNNTLVPQTSIVIELAFNFAIWVPQIHKNIKQKRCDGYSLLFVVLSLVAILCELASSLIITDNIVIHINLIVCSFTICFVLYQKFYYRNTTLQTR</sequence>
<dbReference type="Proteomes" id="UP000681131">
    <property type="component" value="Chromosome"/>
</dbReference>
<dbReference type="AlphaFoldDB" id="A0A2Z4XZN5"/>
<keyword evidence="3 5" id="KW-1133">Transmembrane helix</keyword>
<keyword evidence="4 5" id="KW-0472">Membrane</keyword>
<keyword evidence="2 5" id="KW-0812">Transmembrane</keyword>
<evidence type="ECO:0000313" key="6">
    <source>
        <dbReference type="EMBL" id="AXA34108.1"/>
    </source>
</evidence>
<organism evidence="6 8">
    <name type="scientific">Francisella adeliensis</name>
    <dbReference type="NCBI Taxonomy" id="2007306"/>
    <lineage>
        <taxon>Bacteria</taxon>
        <taxon>Pseudomonadati</taxon>
        <taxon>Pseudomonadota</taxon>
        <taxon>Gammaproteobacteria</taxon>
        <taxon>Thiotrichales</taxon>
        <taxon>Francisellaceae</taxon>
        <taxon>Francisella</taxon>
    </lineage>
</organism>
<dbReference type="InterPro" id="IPR006603">
    <property type="entry name" value="PQ-loop_rpt"/>
</dbReference>
<keyword evidence="9" id="KW-1185">Reference proteome</keyword>
<feature type="transmembrane region" description="Helical" evidence="5">
    <location>
        <begin position="115"/>
        <end position="136"/>
    </location>
</feature>
<evidence type="ECO:0000256" key="4">
    <source>
        <dbReference type="ARBA" id="ARBA00023136"/>
    </source>
</evidence>
<evidence type="ECO:0000256" key="3">
    <source>
        <dbReference type="ARBA" id="ARBA00022989"/>
    </source>
</evidence>
<accession>A0A2Z4XZN5</accession>
<evidence type="ECO:0000256" key="1">
    <source>
        <dbReference type="ARBA" id="ARBA00004141"/>
    </source>
</evidence>